<evidence type="ECO:0000313" key="2">
    <source>
        <dbReference type="EMBL" id="QHT86457.1"/>
    </source>
</evidence>
<dbReference type="Gene3D" id="3.30.160.60">
    <property type="entry name" value="Classic Zinc Finger"/>
    <property type="match status" value="1"/>
</dbReference>
<sequence>MPYNCINCGHIFSSKDSLKKHMNRKVPCLIKESDDKSLFKCKDCNRGFKSNQGLKKHILDRCPIIKNKKTEGQMMETMQQQIDLLTQVVNELRNGNKTTKNCNNINSNNITNTTNIETQNNNININITPFKESKLLEKYIVDTFLDESSAASAYTRLEYMEKVNLKNEYVKNLIVSLFLETLENSFEDDINNINVYLDETEIKKNEDAIKFAKVYQGDKKWLSKSVMSVLRKEYNLFIEKCQQIKGKINYPEGTPIGYKNSINDSVGMLSLMSDNKIIANAEPNFSIILDANRDRLKNENIIA</sequence>
<organism evidence="2">
    <name type="scientific">viral metagenome</name>
    <dbReference type="NCBI Taxonomy" id="1070528"/>
    <lineage>
        <taxon>unclassified sequences</taxon>
        <taxon>metagenomes</taxon>
        <taxon>organismal metagenomes</taxon>
    </lineage>
</organism>
<dbReference type="InterPro" id="IPR013087">
    <property type="entry name" value="Znf_C2H2_type"/>
</dbReference>
<dbReference type="SUPFAM" id="SSF57667">
    <property type="entry name" value="beta-beta-alpha zinc fingers"/>
    <property type="match status" value="1"/>
</dbReference>
<proteinExistence type="predicted"/>
<evidence type="ECO:0000259" key="1">
    <source>
        <dbReference type="PROSITE" id="PS50157"/>
    </source>
</evidence>
<feature type="domain" description="C2H2-type" evidence="1">
    <location>
        <begin position="39"/>
        <end position="57"/>
    </location>
</feature>
<name>A0A6C0I253_9ZZZZ</name>
<feature type="domain" description="C2H2-type" evidence="1">
    <location>
        <begin position="3"/>
        <end position="22"/>
    </location>
</feature>
<dbReference type="InterPro" id="IPR036236">
    <property type="entry name" value="Znf_C2H2_sf"/>
</dbReference>
<dbReference type="Pfam" id="PF00096">
    <property type="entry name" value="zf-C2H2"/>
    <property type="match status" value="2"/>
</dbReference>
<accession>A0A6C0I253</accession>
<reference evidence="2" key="1">
    <citation type="journal article" date="2020" name="Nature">
        <title>Giant virus diversity and host interactions through global metagenomics.</title>
        <authorList>
            <person name="Schulz F."/>
            <person name="Roux S."/>
            <person name="Paez-Espino D."/>
            <person name="Jungbluth S."/>
            <person name="Walsh D.A."/>
            <person name="Denef V.J."/>
            <person name="McMahon K.D."/>
            <person name="Konstantinidis K.T."/>
            <person name="Eloe-Fadrosh E.A."/>
            <person name="Kyrpides N.C."/>
            <person name="Woyke T."/>
        </authorList>
    </citation>
    <scope>NUCLEOTIDE SEQUENCE</scope>
    <source>
        <strain evidence="2">GVMAG-M-3300023184-186</strain>
    </source>
</reference>
<dbReference type="EMBL" id="MN740069">
    <property type="protein sequence ID" value="QHT86457.1"/>
    <property type="molecule type" value="Genomic_DNA"/>
</dbReference>
<dbReference type="PROSITE" id="PS50157">
    <property type="entry name" value="ZINC_FINGER_C2H2_2"/>
    <property type="match status" value="2"/>
</dbReference>
<dbReference type="AlphaFoldDB" id="A0A6C0I253"/>
<protein>
    <recommendedName>
        <fullName evidence="1">C2H2-type domain-containing protein</fullName>
    </recommendedName>
</protein>